<dbReference type="OrthoDB" id="9763456at2"/>
<accession>A0A0N7MWQ5</accession>
<dbReference type="Pfam" id="PF07287">
    <property type="entry name" value="AtuA"/>
    <property type="match status" value="1"/>
</dbReference>
<dbReference type="PANTHER" id="PTHR47708:SF2">
    <property type="entry name" value="SI:CH73-132F6.5"/>
    <property type="match status" value="1"/>
</dbReference>
<evidence type="ECO:0000313" key="2">
    <source>
        <dbReference type="EMBL" id="CUS99299.1"/>
    </source>
</evidence>
<sequence>MKEKIRIASGQGFWGDWLEAPIHQVTKGPIDYLVMDYLAEVTMSILQKQKKKDPNLGYARDFVNLMERILPIIVEKNIKVVTNGGGVNPIACRDAIFKVAQKLGIKGLKIGVVFGDDILDKIDDFIKMGVDFKNMDTGETIDKIRDRITSANVYFGAFPVAEALKQGAQIVITGRVTDTGITLAPMIYEFEWSENDYDKLAAGIVAGHILECGAQATGGNFGYDWRSVPDMAHIGFPIAEAYPNGEIIITKHENTGGLVTVQTVTEQLVYEIGDPTNYITPEVIADFTTIKLEQVGKDRVRVYGVKGKPPTEFYKVSMSYFDGYMAVGTLTYSWPDALEKAKKADEIIRTRLKDLGLEFDEIHTEFLGYNSCHGPLAHKIEEPNEVVLRIAVRGKSFEAVDRFGREVPALILTGPPGVTGFGGGRPHPSEVIAYWPTLIPKKFVKPEIIVEEI</sequence>
<dbReference type="PANTHER" id="PTHR47708">
    <property type="match status" value="1"/>
</dbReference>
<protein>
    <recommendedName>
        <fullName evidence="1">Acyclic terpene utilisation N-terminal domain-containing protein</fullName>
    </recommendedName>
</protein>
<reference evidence="3" key="1">
    <citation type="submission" date="2015-11" db="EMBL/GenBank/DDBJ databases">
        <authorList>
            <person name="Varghese N."/>
        </authorList>
    </citation>
    <scope>NUCLEOTIDE SEQUENCE [LARGE SCALE GENOMIC DNA]</scope>
    <source>
        <strain evidence="3">JGI-23</strain>
    </source>
</reference>
<keyword evidence="3" id="KW-1185">Reference proteome</keyword>
<dbReference type="RefSeq" id="WP_092348427.1">
    <property type="nucleotide sequence ID" value="NZ_CZVW01000005.1"/>
</dbReference>
<dbReference type="AlphaFoldDB" id="A0A0N7MWQ5"/>
<proteinExistence type="predicted"/>
<evidence type="ECO:0000313" key="3">
    <source>
        <dbReference type="Proteomes" id="UP000199197"/>
    </source>
</evidence>
<dbReference type="EMBL" id="CZVW01000005">
    <property type="protein sequence ID" value="CUS99299.1"/>
    <property type="molecule type" value="Genomic_DNA"/>
</dbReference>
<dbReference type="Proteomes" id="UP000199197">
    <property type="component" value="Unassembled WGS sequence"/>
</dbReference>
<feature type="domain" description="Acyclic terpene utilisation N-terminal" evidence="1">
    <location>
        <begin position="5"/>
        <end position="448"/>
    </location>
</feature>
<name>A0A0N7MWQ5_9BACT</name>
<evidence type="ECO:0000259" key="1">
    <source>
        <dbReference type="Pfam" id="PF07287"/>
    </source>
</evidence>
<organism evidence="2 3">
    <name type="scientific">Candidatus Chryseopegocella kryptomonas</name>
    <dbReference type="NCBI Taxonomy" id="1633643"/>
    <lineage>
        <taxon>Bacteria</taxon>
        <taxon>Pseudomonadati</taxon>
        <taxon>Candidatus Kryptoniota</taxon>
        <taxon>Candidatus Chryseopegocella</taxon>
    </lineage>
</organism>
<gene>
    <name evidence="2" type="ORF">JGI23_00645</name>
</gene>
<dbReference type="InterPro" id="IPR010839">
    <property type="entry name" value="AtuA_N"/>
</dbReference>